<dbReference type="Proteomes" id="UP000232163">
    <property type="component" value="Unassembled WGS sequence"/>
</dbReference>
<dbReference type="InterPro" id="IPR043130">
    <property type="entry name" value="CDP-OH_PTrfase_TM_dom"/>
</dbReference>
<evidence type="ECO:0000256" key="1">
    <source>
        <dbReference type="SAM" id="Phobius"/>
    </source>
</evidence>
<evidence type="ECO:0000313" key="2">
    <source>
        <dbReference type="EMBL" id="PIO45394.1"/>
    </source>
</evidence>
<dbReference type="OrthoDB" id="1034332at2"/>
<evidence type="ECO:0000313" key="3">
    <source>
        <dbReference type="Proteomes" id="UP000232163"/>
    </source>
</evidence>
<accession>A0A2N9W0X6</accession>
<dbReference type="Gene3D" id="1.20.120.1760">
    <property type="match status" value="1"/>
</dbReference>
<dbReference type="EMBL" id="MZMT01000020">
    <property type="protein sequence ID" value="PIO45394.1"/>
    <property type="molecule type" value="Genomic_DNA"/>
</dbReference>
<dbReference type="KEGG" id="pht:BLM14_01355"/>
<keyword evidence="1" id="KW-0812">Transmembrane</keyword>
<name>A0A2N9W0X6_9HYPH</name>
<dbReference type="GO" id="GO:0016020">
    <property type="term" value="C:membrane"/>
    <property type="evidence" value="ECO:0007669"/>
    <property type="project" value="InterPro"/>
</dbReference>
<keyword evidence="2" id="KW-0808">Transferase</keyword>
<gene>
    <name evidence="2" type="ORF">B5P45_07970</name>
</gene>
<keyword evidence="1" id="KW-1133">Transmembrane helix</keyword>
<organism evidence="2 3">
    <name type="scientific">Phyllobacterium zundukense</name>
    <dbReference type="NCBI Taxonomy" id="1867719"/>
    <lineage>
        <taxon>Bacteria</taxon>
        <taxon>Pseudomonadati</taxon>
        <taxon>Pseudomonadota</taxon>
        <taxon>Alphaproteobacteria</taxon>
        <taxon>Hyphomicrobiales</taxon>
        <taxon>Phyllobacteriaceae</taxon>
        <taxon>Phyllobacterium</taxon>
    </lineage>
</organism>
<dbReference type="GO" id="GO:0008654">
    <property type="term" value="P:phospholipid biosynthetic process"/>
    <property type="evidence" value="ECO:0007669"/>
    <property type="project" value="InterPro"/>
</dbReference>
<proteinExistence type="predicted"/>
<dbReference type="Pfam" id="PF01066">
    <property type="entry name" value="CDP-OH_P_transf"/>
    <property type="match status" value="1"/>
</dbReference>
<feature type="transmembrane region" description="Helical" evidence="1">
    <location>
        <begin position="153"/>
        <end position="170"/>
    </location>
</feature>
<sequence length="205" mass="21549">MPTLYSIKPAFQNLLRPLVGRLVSWGATANQVTVVATVLSVFAGALIALFPGNAPLFWILPLVLFVRMALNAIDGMMAREYGQASKLGAYLNEIGDVISDVALILPFLLVAPFSAPGVVAFAIAALLVEYAGVLGVMTGGGRGYDGPFGKSDRALALGIIAALIGSGVVLPAWFGWVFPLMALLSLYTMINRIRAGLRRASSPVS</sequence>
<keyword evidence="3" id="KW-1185">Reference proteome</keyword>
<reference evidence="2 3" key="1">
    <citation type="journal article" date="2017" name="Int J Environ Stud">
        <title>Does the Miocene-Pliocene relict legume Oxytropis triphylla form nitrogen-fixing nodules with a combination of bacterial strains?</title>
        <authorList>
            <person name="Safronova V."/>
            <person name="Belimov A."/>
            <person name="Sazanova A."/>
            <person name="Kuznetsova I."/>
            <person name="Popova J."/>
            <person name="Andronov E."/>
            <person name="Verkhozina A."/>
            <person name="Tikhonovich I."/>
        </authorList>
    </citation>
    <scope>NUCLEOTIDE SEQUENCE [LARGE SCALE GENOMIC DNA]</scope>
    <source>
        <strain evidence="2 3">Tri-38</strain>
    </source>
</reference>
<feature type="transmembrane region" description="Helical" evidence="1">
    <location>
        <begin position="94"/>
        <end position="113"/>
    </location>
</feature>
<feature type="transmembrane region" description="Helical" evidence="1">
    <location>
        <begin position="119"/>
        <end position="141"/>
    </location>
</feature>
<dbReference type="GO" id="GO:0016780">
    <property type="term" value="F:phosphotransferase activity, for other substituted phosphate groups"/>
    <property type="evidence" value="ECO:0007669"/>
    <property type="project" value="InterPro"/>
</dbReference>
<comment type="caution">
    <text evidence="2">The sequence shown here is derived from an EMBL/GenBank/DDBJ whole genome shotgun (WGS) entry which is preliminary data.</text>
</comment>
<keyword evidence="1" id="KW-0472">Membrane</keyword>
<dbReference type="InterPro" id="IPR000462">
    <property type="entry name" value="CDP-OH_P_trans"/>
</dbReference>
<dbReference type="AlphaFoldDB" id="A0A2N9W0X6"/>
<dbReference type="RefSeq" id="WP_099997758.1">
    <property type="nucleotide sequence ID" value="NZ_CP017940.1"/>
</dbReference>
<protein>
    <submittedName>
        <fullName evidence="2">CDP-alcohol phosphatidyltransferase</fullName>
    </submittedName>
</protein>